<comment type="caution">
    <text evidence="1">The sequence shown here is derived from an EMBL/GenBank/DDBJ whole genome shotgun (WGS) entry which is preliminary data.</text>
</comment>
<dbReference type="Proteomes" id="UP000518752">
    <property type="component" value="Unassembled WGS sequence"/>
</dbReference>
<evidence type="ECO:0000313" key="1">
    <source>
        <dbReference type="EMBL" id="KAF5381248.1"/>
    </source>
</evidence>
<accession>A0A8H5M546</accession>
<dbReference type="OrthoDB" id="2610860at2759"/>
<dbReference type="AlphaFoldDB" id="A0A8H5M546"/>
<sequence>MALSVSAAINLAASFILSMSFNPRRTEDPGHPLWSMFLAKVCGELHGRLIIAPQSHLYTSRKDLLSSFISDSADPDGTTPDSDIEEVIPDFVVMLYQAKVHNARFKVLLRVLSMLKLDFLPYNHVQISACFLPIVLELKRPITRHSPDLDHYAQSLWNVWGAAYKQANKFVRGCSRDQFCLVT</sequence>
<evidence type="ECO:0000313" key="2">
    <source>
        <dbReference type="Proteomes" id="UP000518752"/>
    </source>
</evidence>
<protein>
    <submittedName>
        <fullName evidence="1">Uncharacterized protein</fullName>
    </submittedName>
</protein>
<gene>
    <name evidence="1" type="ORF">D9757_007891</name>
</gene>
<proteinExistence type="predicted"/>
<reference evidence="1 2" key="1">
    <citation type="journal article" date="2020" name="ISME J.">
        <title>Uncovering the hidden diversity of litter-decomposition mechanisms in mushroom-forming fungi.</title>
        <authorList>
            <person name="Floudas D."/>
            <person name="Bentzer J."/>
            <person name="Ahren D."/>
            <person name="Johansson T."/>
            <person name="Persson P."/>
            <person name="Tunlid A."/>
        </authorList>
    </citation>
    <scope>NUCLEOTIDE SEQUENCE [LARGE SCALE GENOMIC DNA]</scope>
    <source>
        <strain evidence="1 2">CBS 406.79</strain>
    </source>
</reference>
<organism evidence="1 2">
    <name type="scientific">Collybiopsis confluens</name>
    <dbReference type="NCBI Taxonomy" id="2823264"/>
    <lineage>
        <taxon>Eukaryota</taxon>
        <taxon>Fungi</taxon>
        <taxon>Dikarya</taxon>
        <taxon>Basidiomycota</taxon>
        <taxon>Agaricomycotina</taxon>
        <taxon>Agaricomycetes</taxon>
        <taxon>Agaricomycetidae</taxon>
        <taxon>Agaricales</taxon>
        <taxon>Marasmiineae</taxon>
        <taxon>Omphalotaceae</taxon>
        <taxon>Collybiopsis</taxon>
    </lineage>
</organism>
<name>A0A8H5M546_9AGAR</name>
<dbReference type="EMBL" id="JAACJN010000059">
    <property type="protein sequence ID" value="KAF5381248.1"/>
    <property type="molecule type" value="Genomic_DNA"/>
</dbReference>
<keyword evidence="2" id="KW-1185">Reference proteome</keyword>